<dbReference type="Gene3D" id="3.30.65.10">
    <property type="entry name" value="Bacterial Topoisomerase I, domain 1"/>
    <property type="match status" value="1"/>
</dbReference>
<evidence type="ECO:0000313" key="25">
    <source>
        <dbReference type="RefSeq" id="XP_022314691.1"/>
    </source>
</evidence>
<dbReference type="InterPro" id="IPR000380">
    <property type="entry name" value="Topo_IA"/>
</dbReference>
<keyword evidence="9 18" id="KW-0863">Zinc-finger</keyword>
<dbReference type="InterPro" id="IPR013826">
    <property type="entry name" value="Topo_IA_cen_sub3"/>
</dbReference>
<dbReference type="EC" id="5.6.2.1" evidence="5"/>
<dbReference type="InterPro" id="IPR006171">
    <property type="entry name" value="TOPRIM_dom"/>
</dbReference>
<dbReference type="GO" id="GO:0006310">
    <property type="term" value="P:DNA recombination"/>
    <property type="evidence" value="ECO:0007669"/>
    <property type="project" value="TreeGrafter"/>
</dbReference>
<feature type="compositionally biased region" description="Polar residues" evidence="19">
    <location>
        <begin position="1877"/>
        <end position="1892"/>
    </location>
</feature>
<dbReference type="InterPro" id="IPR012496">
    <property type="entry name" value="TMC_dom"/>
</dbReference>
<dbReference type="PANTHER" id="PTHR11390:SF21">
    <property type="entry name" value="DNA TOPOISOMERASE 3-ALPHA"/>
    <property type="match status" value="1"/>
</dbReference>
<dbReference type="Pfam" id="PF01131">
    <property type="entry name" value="Topoisom_bac"/>
    <property type="match status" value="1"/>
</dbReference>
<evidence type="ECO:0000259" key="22">
    <source>
        <dbReference type="PROSITE" id="PS51999"/>
    </source>
</evidence>
<evidence type="ECO:0000256" key="9">
    <source>
        <dbReference type="ARBA" id="ARBA00022771"/>
    </source>
</evidence>
<dbReference type="PROSITE" id="PS00396">
    <property type="entry name" value="TOPO_IA_1"/>
    <property type="match status" value="1"/>
</dbReference>
<dbReference type="CDD" id="cd00186">
    <property type="entry name" value="TOP1Ac"/>
    <property type="match status" value="1"/>
</dbReference>
<evidence type="ECO:0000256" key="15">
    <source>
        <dbReference type="ARBA" id="ARBA00023235"/>
    </source>
</evidence>
<keyword evidence="10" id="KW-0862">Zinc</keyword>
<dbReference type="PANTHER" id="PTHR11390">
    <property type="entry name" value="PROKARYOTIC DNA TOPOISOMERASE"/>
    <property type="match status" value="1"/>
</dbReference>
<comment type="catalytic activity">
    <reaction evidence="1">
        <text>ATP-independent breakage of single-stranded DNA, followed by passage and rejoining.</text>
        <dbReference type="EC" id="5.6.2.1"/>
    </reaction>
</comment>
<dbReference type="RefSeq" id="XP_022314691.1">
    <property type="nucleotide sequence ID" value="XM_022458983.1"/>
</dbReference>
<evidence type="ECO:0000256" key="19">
    <source>
        <dbReference type="SAM" id="MobiDB-lite"/>
    </source>
</evidence>
<dbReference type="FunFam" id="2.70.20.10:FF:000004">
    <property type="entry name" value="DNA topoisomerase"/>
    <property type="match status" value="1"/>
</dbReference>
<feature type="transmembrane region" description="Helical" evidence="20">
    <location>
        <begin position="1809"/>
        <end position="1833"/>
    </location>
</feature>
<evidence type="ECO:0000256" key="5">
    <source>
        <dbReference type="ARBA" id="ARBA00012891"/>
    </source>
</evidence>
<dbReference type="GO" id="GO:0005654">
    <property type="term" value="C:nucleoplasm"/>
    <property type="evidence" value="ECO:0007669"/>
    <property type="project" value="UniProtKB-ARBA"/>
</dbReference>
<dbReference type="InterPro" id="IPR013825">
    <property type="entry name" value="Topo_IA_cen_sub2"/>
</dbReference>
<evidence type="ECO:0000256" key="2">
    <source>
        <dbReference type="ARBA" id="ARBA00001946"/>
    </source>
</evidence>
<keyword evidence="11" id="KW-0460">Magnesium</keyword>
<feature type="region of interest" description="Disordered" evidence="19">
    <location>
        <begin position="735"/>
        <end position="780"/>
    </location>
</feature>
<evidence type="ECO:0000313" key="24">
    <source>
        <dbReference type="Proteomes" id="UP000694844"/>
    </source>
</evidence>
<dbReference type="InterPro" id="IPR013497">
    <property type="entry name" value="Topo_IA_cen"/>
</dbReference>
<dbReference type="KEGG" id="cvn:111119126"/>
<dbReference type="GO" id="GO:0008270">
    <property type="term" value="F:zinc ion binding"/>
    <property type="evidence" value="ECO:0007669"/>
    <property type="project" value="UniProtKB-KW"/>
</dbReference>
<dbReference type="Gene3D" id="3.40.50.140">
    <property type="match status" value="1"/>
</dbReference>
<feature type="region of interest" description="Disordered" evidence="19">
    <location>
        <begin position="1876"/>
        <end position="1938"/>
    </location>
</feature>
<accession>A0A8B8CJV6</accession>
<dbReference type="SMART" id="SM00493">
    <property type="entry name" value="TOPRIM"/>
    <property type="match status" value="1"/>
</dbReference>
<dbReference type="PRINTS" id="PR00417">
    <property type="entry name" value="PRTPISMRASEI"/>
</dbReference>
<feature type="region of interest" description="Disordered" evidence="19">
    <location>
        <begin position="826"/>
        <end position="856"/>
    </location>
</feature>
<dbReference type="GeneID" id="111119126"/>
<dbReference type="Pfam" id="PF01751">
    <property type="entry name" value="Toprim"/>
    <property type="match status" value="1"/>
</dbReference>
<evidence type="ECO:0000256" key="12">
    <source>
        <dbReference type="ARBA" id="ARBA00023029"/>
    </source>
</evidence>
<keyword evidence="24" id="KW-1185">Reference proteome</keyword>
<feature type="compositionally biased region" description="Low complexity" evidence="19">
    <location>
        <begin position="762"/>
        <end position="772"/>
    </location>
</feature>
<feature type="transmembrane region" description="Helical" evidence="20">
    <location>
        <begin position="1559"/>
        <end position="1578"/>
    </location>
</feature>
<dbReference type="InterPro" id="IPR003601">
    <property type="entry name" value="Topo_IA_2"/>
</dbReference>
<keyword evidence="8" id="KW-0677">Repeat</keyword>
<dbReference type="InterPro" id="IPR003602">
    <property type="entry name" value="Topo_IA_DNA-bd_dom"/>
</dbReference>
<dbReference type="FunFam" id="1.10.290.10:FF:000001">
    <property type="entry name" value="DNA topoisomerase"/>
    <property type="match status" value="1"/>
</dbReference>
<feature type="transmembrane region" description="Helical" evidence="20">
    <location>
        <begin position="1750"/>
        <end position="1773"/>
    </location>
</feature>
<reference evidence="25" key="1">
    <citation type="submission" date="2025-08" db="UniProtKB">
        <authorList>
            <consortium name="RefSeq"/>
        </authorList>
    </citation>
    <scope>IDENTIFICATION</scope>
    <source>
        <tissue evidence="25">Whole sample</tissue>
    </source>
</reference>
<dbReference type="InterPro" id="IPR034144">
    <property type="entry name" value="TOPRIM_TopoIII"/>
</dbReference>
<feature type="domain" description="Topo IA-type catalytic" evidence="23">
    <location>
        <begin position="184"/>
        <end position="604"/>
    </location>
</feature>
<feature type="compositionally biased region" description="Low complexity" evidence="19">
    <location>
        <begin position="736"/>
        <end position="748"/>
    </location>
</feature>
<keyword evidence="14" id="KW-0496">Mitochondrion</keyword>
<keyword evidence="20" id="KW-1133">Transmembrane helix</keyword>
<gene>
    <name evidence="25" type="primary">LOC111119126</name>
</gene>
<dbReference type="PROSITE" id="PS50880">
    <property type="entry name" value="TOPRIM"/>
    <property type="match status" value="1"/>
</dbReference>
<evidence type="ECO:0000256" key="13">
    <source>
        <dbReference type="ARBA" id="ARBA00023125"/>
    </source>
</evidence>
<comment type="cofactor">
    <cofactor evidence="2">
        <name>Mg(2+)</name>
        <dbReference type="ChEBI" id="CHEBI:18420"/>
    </cofactor>
</comment>
<dbReference type="InterPro" id="IPR023405">
    <property type="entry name" value="Topo_IA_core_domain"/>
</dbReference>
<keyword evidence="15" id="KW-0413">Isomerase</keyword>
<feature type="compositionally biased region" description="Polar residues" evidence="19">
    <location>
        <begin position="826"/>
        <end position="841"/>
    </location>
</feature>
<dbReference type="Gene3D" id="2.70.20.10">
    <property type="entry name" value="Topoisomerase I, domain 3"/>
    <property type="match status" value="1"/>
</dbReference>
<evidence type="ECO:0000256" key="14">
    <source>
        <dbReference type="ARBA" id="ARBA00023128"/>
    </source>
</evidence>
<evidence type="ECO:0000256" key="16">
    <source>
        <dbReference type="ARBA" id="ARBA00064039"/>
    </source>
</evidence>
<feature type="compositionally biased region" description="Polar residues" evidence="19">
    <location>
        <begin position="1929"/>
        <end position="1938"/>
    </location>
</feature>
<evidence type="ECO:0000256" key="11">
    <source>
        <dbReference type="ARBA" id="ARBA00022842"/>
    </source>
</evidence>
<dbReference type="GO" id="GO:0003917">
    <property type="term" value="F:DNA topoisomerase type I (single strand cut, ATP-independent) activity"/>
    <property type="evidence" value="ECO:0007669"/>
    <property type="project" value="UniProtKB-EC"/>
</dbReference>
<keyword evidence="7" id="KW-0479">Metal-binding</keyword>
<feature type="compositionally biased region" description="Low complexity" evidence="19">
    <location>
        <begin position="1907"/>
        <end position="1917"/>
    </location>
</feature>
<keyword evidence="12" id="KW-0799">Topoisomerase</keyword>
<dbReference type="PROSITE" id="PS52039">
    <property type="entry name" value="TOPO_IA_2"/>
    <property type="match status" value="1"/>
</dbReference>
<feature type="domain" description="GRF-type" evidence="22">
    <location>
        <begin position="933"/>
        <end position="975"/>
    </location>
</feature>
<dbReference type="Gene3D" id="1.10.460.10">
    <property type="entry name" value="Topoisomerase I, domain 2"/>
    <property type="match status" value="1"/>
</dbReference>
<dbReference type="GO" id="GO:0006265">
    <property type="term" value="P:DNA topological change"/>
    <property type="evidence" value="ECO:0007669"/>
    <property type="project" value="InterPro"/>
</dbReference>
<evidence type="ECO:0000256" key="10">
    <source>
        <dbReference type="ARBA" id="ARBA00022833"/>
    </source>
</evidence>
<dbReference type="GO" id="GO:0031422">
    <property type="term" value="C:RecQ family helicase-topoisomerase III complex"/>
    <property type="evidence" value="ECO:0007669"/>
    <property type="project" value="TreeGrafter"/>
</dbReference>
<dbReference type="InterPro" id="IPR013824">
    <property type="entry name" value="Topo_IA_cen_sub1"/>
</dbReference>
<dbReference type="SUPFAM" id="SSF56712">
    <property type="entry name" value="Prokaryotic type I DNA topoisomerase"/>
    <property type="match status" value="1"/>
</dbReference>
<keyword evidence="20" id="KW-0472">Membrane</keyword>
<dbReference type="Gene3D" id="1.10.290.10">
    <property type="entry name" value="Topoisomerase I, domain 4"/>
    <property type="match status" value="1"/>
</dbReference>
<evidence type="ECO:0000256" key="18">
    <source>
        <dbReference type="PROSITE-ProRule" id="PRU01343"/>
    </source>
</evidence>
<dbReference type="FunFam" id="1.10.460.10:FF:000020">
    <property type="entry name" value="DNA topoisomerase 3-alpha"/>
    <property type="match status" value="1"/>
</dbReference>
<dbReference type="OrthoDB" id="430051at2759"/>
<feature type="domain" description="GRF-type" evidence="22">
    <location>
        <begin position="1007"/>
        <end position="1049"/>
    </location>
</feature>
<evidence type="ECO:0000256" key="20">
    <source>
        <dbReference type="SAM" id="Phobius"/>
    </source>
</evidence>
<name>A0A8B8CJV6_CRAVI</name>
<evidence type="ECO:0000256" key="6">
    <source>
        <dbReference type="ARBA" id="ARBA00017153"/>
    </source>
</evidence>
<feature type="domain" description="GRF-type" evidence="22">
    <location>
        <begin position="783"/>
        <end position="822"/>
    </location>
</feature>
<dbReference type="CDD" id="cd03362">
    <property type="entry name" value="TOPRIM_TopoIA_TopoIII"/>
    <property type="match status" value="1"/>
</dbReference>
<evidence type="ECO:0000256" key="4">
    <source>
        <dbReference type="ARBA" id="ARBA00009446"/>
    </source>
</evidence>
<dbReference type="GO" id="GO:0016020">
    <property type="term" value="C:membrane"/>
    <property type="evidence" value="ECO:0007669"/>
    <property type="project" value="InterPro"/>
</dbReference>
<proteinExistence type="inferred from homology"/>
<evidence type="ECO:0000256" key="7">
    <source>
        <dbReference type="ARBA" id="ARBA00022723"/>
    </source>
</evidence>
<evidence type="ECO:0000259" key="21">
    <source>
        <dbReference type="PROSITE" id="PS50880"/>
    </source>
</evidence>
<evidence type="ECO:0000256" key="3">
    <source>
        <dbReference type="ARBA" id="ARBA00004305"/>
    </source>
</evidence>
<dbReference type="SMART" id="SM00437">
    <property type="entry name" value="TOP1Ac"/>
    <property type="match status" value="1"/>
</dbReference>
<comment type="subunit">
    <text evidence="16">Binds ssDNA. Interacts (via N-terminal region) with BLM; the interaction is direct. Directly interacts with RMI1. Component of the RMI complex, containing at least TOP3A, RMI1 and RMI2. The RMI complex interacts with BLM.</text>
</comment>
<feature type="transmembrane region" description="Helical" evidence="20">
    <location>
        <begin position="1707"/>
        <end position="1729"/>
    </location>
</feature>
<feature type="transmembrane region" description="Helical" evidence="20">
    <location>
        <begin position="1598"/>
        <end position="1620"/>
    </location>
</feature>
<feature type="compositionally biased region" description="Basic and acidic residues" evidence="19">
    <location>
        <begin position="1918"/>
        <end position="1928"/>
    </location>
</feature>
<feature type="transmembrane region" description="Helical" evidence="20">
    <location>
        <begin position="1640"/>
        <end position="1658"/>
    </location>
</feature>
<evidence type="ECO:0000256" key="8">
    <source>
        <dbReference type="ARBA" id="ARBA00022737"/>
    </source>
</evidence>
<organism evidence="24 25">
    <name type="scientific">Crassostrea virginica</name>
    <name type="common">Eastern oyster</name>
    <dbReference type="NCBI Taxonomy" id="6565"/>
    <lineage>
        <taxon>Eukaryota</taxon>
        <taxon>Metazoa</taxon>
        <taxon>Spiralia</taxon>
        <taxon>Lophotrochozoa</taxon>
        <taxon>Mollusca</taxon>
        <taxon>Bivalvia</taxon>
        <taxon>Autobranchia</taxon>
        <taxon>Pteriomorphia</taxon>
        <taxon>Ostreida</taxon>
        <taxon>Ostreoidea</taxon>
        <taxon>Ostreidae</taxon>
        <taxon>Crassostrea</taxon>
    </lineage>
</organism>
<feature type="domain" description="Toprim" evidence="21">
    <location>
        <begin position="22"/>
        <end position="166"/>
    </location>
</feature>
<dbReference type="Proteomes" id="UP000694844">
    <property type="component" value="Chromosome 2"/>
</dbReference>
<evidence type="ECO:0000256" key="17">
    <source>
        <dbReference type="ARBA" id="ARBA00076862"/>
    </source>
</evidence>
<keyword evidence="20" id="KW-0812">Transmembrane</keyword>
<protein>
    <recommendedName>
        <fullName evidence="6">DNA topoisomerase 3-alpha</fullName>
        <ecNumber evidence="5">5.6.2.1</ecNumber>
    </recommendedName>
    <alternativeName>
        <fullName evidence="17">DNA topoisomerase III alpha</fullName>
    </alternativeName>
</protein>
<dbReference type="SMART" id="SM00436">
    <property type="entry name" value="TOP1Bc"/>
    <property type="match status" value="1"/>
</dbReference>
<dbReference type="GO" id="GO:0005759">
    <property type="term" value="C:mitochondrial matrix"/>
    <property type="evidence" value="ECO:0007669"/>
    <property type="project" value="UniProtKB-SubCell"/>
</dbReference>
<dbReference type="GO" id="GO:0006281">
    <property type="term" value="P:DNA repair"/>
    <property type="evidence" value="ECO:0007669"/>
    <property type="project" value="TreeGrafter"/>
</dbReference>
<dbReference type="InterPro" id="IPR023406">
    <property type="entry name" value="Topo_IA_AS"/>
</dbReference>
<keyword evidence="13" id="KW-0238">DNA-binding</keyword>
<dbReference type="InterPro" id="IPR013498">
    <property type="entry name" value="Topo_IA_Znf"/>
</dbReference>
<feature type="transmembrane region" description="Helical" evidence="20">
    <location>
        <begin position="1342"/>
        <end position="1366"/>
    </location>
</feature>
<sequence>MIRNSFGIFRKYCSDASVDMIKVLNVAEKNDAAKTIANVMSRGSARKREGFSKFNKIYEFNYNILNKNCLMMMTSVSGHLLELDFVGQYNKWYSCSPLSLFDIPIEKKCPDKFGDIKRTLEREVRGSQYLIIWTDCDREGENIGYEVIQVCKAVNPRIPVYRARFSEITPQAIARACSNLCPPDQRTSDAVDVRQELDLRIGAAFTRFQTMRLQKIFPEALSDKLISYGSCQFPTLGFVVERYKQVQAFIPEPFWKIKVTHFFDEETKCEFSWKRNRLFDHNACLILYEQCVENPQATVLEVKCRPKSKWRPTPLDTVEMEKLASRKLRLSAKETMRIAENLYTKGFISYPRTETNIFPKDLDLVALVTEQTRDPSWGGFASGILQDRPNPRNGNKSDQAHPPIHPIKYTDSLQGNDARLYEFIVRHFLATCSKDAQGQETTVTIDIADEKFTAQGLMITARNYLDVYPYDRWNAKTIPVYQEGDSFQPNSIDMLFSETSPPPLLTEADLIALMEKHGIGTDATHAEHIETIKTRMYIGVNNDGRFVPGQLGMGLVEGYDAMGYEMSKPHLRSELEADLKRICEGKKDKNVVLTQQVAKYREVFKVACEQALKIDQALSQYLGEAREMPVEEVLDHLSSVPVKKCPSCGLEMTLKTRKTGGFYIGCQGYPSCRSAIWFPDFVLDASVSDVKCEMCQAQLVNFKFKMGSVPPMLPLEYAGCVAGCDELLSESLQIKSSAPPSSQRPPQQVNGDPQRVPLVSVPPFNRQTNQQQQPPPEGQDVMCNCGTSTVLLTVRKDGPNQGRQFYKCANSSCKFFLWADESQTQTTSGRGATNQNPTLTSRGPPGGGGRFPDSDSEVNCKCGTPARLLRVIKEGPNKDREFYGCAQPRGQGCDFFQWADSTGETGGGGPYGGGGGGGGQQGISNDGNPEVMCNCGKTAKFLTVNKEGPNKGRNFYACANPRDQSCNFFQWADVTNDENSGRQFGGGGDGFLGNQGNQNHGDSDVMCNCGNPAKLLKVNKEGPNKGRNFYACANPRDQSCKFFQWADENPAGNTDSGVGKKRSLSMLDSSGATPTKKRVARKCGLCGEEGEHVSFCWTMSVLASGVSSSEKTCSRTMKEASLCREPINPAYRNDSLPRDGREPVVVDIEGIHMRDRRGSDGSREFCPQESTRRRWAATEEPRDTADLINALPSRQLEQIASGVVNKESLRRRKSSRRSIHGTLRAARGKGANELAESFTRNNDFMDEYEGEARTTETLRRMALPMHDKLSIKRTTSENRKQMTLSRGHHHKKIGWWKRTKYSMGISWMHFKHRMAEFAYSLELWRSHMKKIEGHFGTGVTSYFLFLKWIFLLNIPVFILTFGFVVVPQILYRYNIKVPSGYGFAENQTVVSFTGEELLTGGNWFNNTEMYYGFYTDQVIQIPVNSTTSYNMKYAYLFTCGGYYILCLITLAISISHSYKMNYIEGSGTHTFYNVSRVFCGWDYNITDKAASRLKHKSFFNEMKEYLSGSKKKSHKKRIEERCKLLFLRLLTNLTVLGMIAGLSYLVFWISSNGSLKVSVYILSDMALSLCVSAIFLIFPPIFSVIARFERYEEPKNELYINMFRTMLLKACVVGILVYFWFTDTAKDRNTCWETTVGSEIYRLVLVDFFFILGATFFLEFLRRIFGQYCCKKKQDDQEVQSAGPEFDIGRNTLDLIYSQALCWLGTFYSPLLSLVMMVKLFIIFYVKMISVLQNCQPSLRPWRAAKSHTIFMAFLFFFFLMAMVAVAVGVIIIEPSKVCGPFRGEEKAYSIVTKLIDSWKGDLPVLHDIINFISSPGSIASILVALCVGTYYMRIVMIGHKEMVTLLRQQLHMEGRDKAYLLRMLQDVSHKKKEKLATSNATRLLSPTSNPTLEAAQRSPVGRRVFAKTAADTAASKSPREPRIRRGESNGSLNGVLH</sequence>
<feature type="region of interest" description="Disordered" evidence="19">
    <location>
        <begin position="1052"/>
        <end position="1072"/>
    </location>
</feature>
<dbReference type="InterPro" id="IPR010666">
    <property type="entry name" value="Znf_GRF"/>
</dbReference>
<comment type="subcellular location">
    <subcellularLocation>
        <location evidence="3">Mitochondrion matrix</location>
    </subcellularLocation>
</comment>
<feature type="domain" description="GRF-type" evidence="22">
    <location>
        <begin position="860"/>
        <end position="902"/>
    </location>
</feature>
<dbReference type="GO" id="GO:0003677">
    <property type="term" value="F:DNA binding"/>
    <property type="evidence" value="ECO:0007669"/>
    <property type="project" value="UniProtKB-KW"/>
</dbReference>
<dbReference type="FunFam" id="3.40.50.140:FF:000003">
    <property type="entry name" value="DNA topoisomerase"/>
    <property type="match status" value="1"/>
</dbReference>
<comment type="similarity">
    <text evidence="4">Belongs to the type IA topoisomerase family.</text>
</comment>
<evidence type="ECO:0000256" key="1">
    <source>
        <dbReference type="ARBA" id="ARBA00000213"/>
    </source>
</evidence>
<dbReference type="Pfam" id="PF07810">
    <property type="entry name" value="TMC"/>
    <property type="match status" value="1"/>
</dbReference>
<evidence type="ECO:0000259" key="23">
    <source>
        <dbReference type="PROSITE" id="PS52039"/>
    </source>
</evidence>
<dbReference type="Pfam" id="PF01396">
    <property type="entry name" value="Zn_ribbon_Top1"/>
    <property type="match status" value="1"/>
</dbReference>
<dbReference type="Pfam" id="PF06839">
    <property type="entry name" value="Zn_ribbon_GRF"/>
    <property type="match status" value="4"/>
</dbReference>
<feature type="transmembrane region" description="Helical" evidence="20">
    <location>
        <begin position="1433"/>
        <end position="1454"/>
    </location>
</feature>
<dbReference type="PROSITE" id="PS51999">
    <property type="entry name" value="ZF_GRF"/>
    <property type="match status" value="4"/>
</dbReference>
<feature type="transmembrane region" description="Helical" evidence="20">
    <location>
        <begin position="1525"/>
        <end position="1547"/>
    </location>
</feature>